<proteinExistence type="predicted"/>
<dbReference type="EMBL" id="QEAN01000056">
    <property type="protein sequence ID" value="TPX51301.1"/>
    <property type="molecule type" value="Genomic_DNA"/>
</dbReference>
<accession>A0A507DIP7</accession>
<reference evidence="1 2" key="1">
    <citation type="journal article" date="2019" name="Sci. Rep.">
        <title>Comparative genomics of chytrid fungi reveal insights into the obligate biotrophic and pathogenic lifestyle of Synchytrium endobioticum.</title>
        <authorList>
            <person name="van de Vossenberg B.T.L.H."/>
            <person name="Warris S."/>
            <person name="Nguyen H.D.T."/>
            <person name="van Gent-Pelzer M.P.E."/>
            <person name="Joly D.L."/>
            <person name="van de Geest H.C."/>
            <person name="Bonants P.J.M."/>
            <person name="Smith D.S."/>
            <person name="Levesque C.A."/>
            <person name="van der Lee T.A.J."/>
        </authorList>
    </citation>
    <scope>NUCLEOTIDE SEQUENCE [LARGE SCALE GENOMIC DNA]</scope>
    <source>
        <strain evidence="1 2">MB42</strain>
    </source>
</reference>
<protein>
    <submittedName>
        <fullName evidence="1">Uncharacterized protein</fullName>
    </submittedName>
</protein>
<sequence length="230" mass="25937">MRYELHVLGMMSAASSSIQIQLAAQAKRTLRQSVFDLKQLLSKWSQINTESTAHVNTTASYLIELELSKAASNWLPSVHSIPKLQSKHEQKLKSRLQDGGLSLLSEKYIVQFRKISDKINELEHIVGRAAVSEHLDEAVKVVKNMGFGRFHELFKEVAAMYRKEVELKEGIVVDLLSTISDTTSCKDEDNGDGSSTMNMITVRSSAWFHQPYIDETRCSAVCEALEYQIE</sequence>
<organism evidence="1 2">
    <name type="scientific">Synchytrium endobioticum</name>
    <dbReference type="NCBI Taxonomy" id="286115"/>
    <lineage>
        <taxon>Eukaryota</taxon>
        <taxon>Fungi</taxon>
        <taxon>Fungi incertae sedis</taxon>
        <taxon>Chytridiomycota</taxon>
        <taxon>Chytridiomycota incertae sedis</taxon>
        <taxon>Chytridiomycetes</taxon>
        <taxon>Synchytriales</taxon>
        <taxon>Synchytriaceae</taxon>
        <taxon>Synchytrium</taxon>
    </lineage>
</organism>
<name>A0A507DIP7_9FUNG</name>
<evidence type="ECO:0000313" key="2">
    <source>
        <dbReference type="Proteomes" id="UP000317494"/>
    </source>
</evidence>
<dbReference type="AlphaFoldDB" id="A0A507DIP7"/>
<dbReference type="Proteomes" id="UP000317494">
    <property type="component" value="Unassembled WGS sequence"/>
</dbReference>
<comment type="caution">
    <text evidence="1">The sequence shown here is derived from an EMBL/GenBank/DDBJ whole genome shotgun (WGS) entry which is preliminary data.</text>
</comment>
<keyword evidence="2" id="KW-1185">Reference proteome</keyword>
<gene>
    <name evidence="1" type="ORF">SeMB42_g01971</name>
</gene>
<dbReference type="VEuPathDB" id="FungiDB:SeMB42_g01971"/>
<evidence type="ECO:0000313" key="1">
    <source>
        <dbReference type="EMBL" id="TPX51301.1"/>
    </source>
</evidence>